<name>A0A7T7HMY4_9HYPH</name>
<feature type="compositionally biased region" description="Basic and acidic residues" evidence="2">
    <location>
        <begin position="10"/>
        <end position="19"/>
    </location>
</feature>
<dbReference type="Gene3D" id="3.90.1200.10">
    <property type="match status" value="1"/>
</dbReference>
<accession>A0A7T7HMY4</accession>
<gene>
    <name evidence="4" type="ORF">JET14_08710</name>
</gene>
<dbReference type="Proteomes" id="UP000596083">
    <property type="component" value="Chromosome"/>
</dbReference>
<comment type="similarity">
    <text evidence="1">Belongs to the pseudomonas-type ThrB family.</text>
</comment>
<sequence>MTTRQLHHAAGHDHGDHGDPWIGNARFQNGKTMFFDFDDFGHGPFVLDLSTAVWHFAHEESEQNTAMTKALITGYQKVRPLSASELEALPLLVKLDEVRSLLFLARHFTLSDDMWNKAFEGAKRVFS</sequence>
<dbReference type="InterPro" id="IPR011009">
    <property type="entry name" value="Kinase-like_dom_sf"/>
</dbReference>
<keyword evidence="4" id="KW-0808">Transferase</keyword>
<dbReference type="SUPFAM" id="SSF56112">
    <property type="entry name" value="Protein kinase-like (PK-like)"/>
    <property type="match status" value="1"/>
</dbReference>
<dbReference type="Pfam" id="PF01636">
    <property type="entry name" value="APH"/>
    <property type="match status" value="1"/>
</dbReference>
<dbReference type="PANTHER" id="PTHR21064">
    <property type="entry name" value="AMINOGLYCOSIDE PHOSPHOTRANSFERASE DOMAIN-CONTAINING PROTEIN-RELATED"/>
    <property type="match status" value="1"/>
</dbReference>
<evidence type="ECO:0000256" key="2">
    <source>
        <dbReference type="SAM" id="MobiDB-lite"/>
    </source>
</evidence>
<dbReference type="KEGG" id="mlut:JET14_08710"/>
<feature type="region of interest" description="Disordered" evidence="2">
    <location>
        <begin position="1"/>
        <end position="22"/>
    </location>
</feature>
<dbReference type="GO" id="GO:0019202">
    <property type="term" value="F:amino acid kinase activity"/>
    <property type="evidence" value="ECO:0007669"/>
    <property type="project" value="TreeGrafter"/>
</dbReference>
<protein>
    <submittedName>
        <fullName evidence="4">Phosphotransferase</fullName>
    </submittedName>
</protein>
<reference evidence="4 5" key="1">
    <citation type="submission" date="2020-12" db="EMBL/GenBank/DDBJ databases">
        <authorList>
            <person name="Zheng R.K."/>
            <person name="Sun C.M."/>
        </authorList>
    </citation>
    <scope>NUCLEOTIDE SEQUENCE [LARGE SCALE GENOMIC DNA]</scope>
    <source>
        <strain evidence="4 5">ZRK001</strain>
    </source>
</reference>
<evidence type="ECO:0000313" key="4">
    <source>
        <dbReference type="EMBL" id="QQM32200.1"/>
    </source>
</evidence>
<dbReference type="PANTHER" id="PTHR21064:SF6">
    <property type="entry name" value="AMINOGLYCOSIDE PHOSPHOTRANSFERASE DOMAIN-CONTAINING PROTEIN"/>
    <property type="match status" value="1"/>
</dbReference>
<evidence type="ECO:0000256" key="1">
    <source>
        <dbReference type="ARBA" id="ARBA00038240"/>
    </source>
</evidence>
<evidence type="ECO:0000313" key="5">
    <source>
        <dbReference type="Proteomes" id="UP000596083"/>
    </source>
</evidence>
<feature type="domain" description="Aminoglycoside phosphotransferase" evidence="3">
    <location>
        <begin position="17"/>
        <end position="81"/>
    </location>
</feature>
<evidence type="ECO:0000259" key="3">
    <source>
        <dbReference type="Pfam" id="PF01636"/>
    </source>
</evidence>
<dbReference type="RefSeq" id="WP_200337666.1">
    <property type="nucleotide sequence ID" value="NZ_CP066786.1"/>
</dbReference>
<dbReference type="AlphaFoldDB" id="A0A7T7HMY4"/>
<dbReference type="InterPro" id="IPR002575">
    <property type="entry name" value="Aminoglycoside_PTrfase"/>
</dbReference>
<dbReference type="InterPro" id="IPR050249">
    <property type="entry name" value="Pseudomonas-type_ThrB"/>
</dbReference>
<dbReference type="EMBL" id="CP066786">
    <property type="protein sequence ID" value="QQM32200.1"/>
    <property type="molecule type" value="Genomic_DNA"/>
</dbReference>
<organism evidence="4 5">
    <name type="scientific">Martelella lutilitoris</name>
    <dbReference type="NCBI Taxonomy" id="2583532"/>
    <lineage>
        <taxon>Bacteria</taxon>
        <taxon>Pseudomonadati</taxon>
        <taxon>Pseudomonadota</taxon>
        <taxon>Alphaproteobacteria</taxon>
        <taxon>Hyphomicrobiales</taxon>
        <taxon>Aurantimonadaceae</taxon>
        <taxon>Martelella</taxon>
    </lineage>
</organism>
<proteinExistence type="inferred from homology"/>